<reference evidence="1 2" key="1">
    <citation type="submission" date="2018-06" db="EMBL/GenBank/DDBJ databases">
        <authorList>
            <consortium name="Pathogen Informatics"/>
            <person name="Doyle S."/>
        </authorList>
    </citation>
    <scope>NUCLEOTIDE SEQUENCE [LARGE SCALE GENOMIC DNA]</scope>
    <source>
        <strain evidence="1 2">NCTC13465</strain>
    </source>
</reference>
<dbReference type="EMBL" id="UAWQ01000006">
    <property type="protein sequence ID" value="SQC41762.1"/>
    <property type="molecule type" value="Genomic_DNA"/>
</dbReference>
<proteinExistence type="predicted"/>
<organism evidence="1 2">
    <name type="scientific">Klebsiella pneumoniae</name>
    <dbReference type="NCBI Taxonomy" id="573"/>
    <lineage>
        <taxon>Bacteria</taxon>
        <taxon>Pseudomonadati</taxon>
        <taxon>Pseudomonadota</taxon>
        <taxon>Gammaproteobacteria</taxon>
        <taxon>Enterobacterales</taxon>
        <taxon>Enterobacteriaceae</taxon>
        <taxon>Klebsiella/Raoultella group</taxon>
        <taxon>Klebsiella</taxon>
        <taxon>Klebsiella pneumoniae complex</taxon>
    </lineage>
</organism>
<accession>A0A2X3ED70</accession>
<dbReference type="Proteomes" id="UP000251721">
    <property type="component" value="Unassembled WGS sequence"/>
</dbReference>
<protein>
    <submittedName>
        <fullName evidence="1">B12-dependent methionine synthase</fullName>
    </submittedName>
</protein>
<sequence>MWGGKKDRETTIDRLFFVTRIINVFREAKLKIMTKRTYFMSFCYSLISDDFVMEVIAKSGKNAIIESDYIGFFVCDRKHQKRYLLPRRNRINSHRENEKFN</sequence>
<gene>
    <name evidence="1" type="ORF">NCTC13465_01016</name>
</gene>
<evidence type="ECO:0000313" key="2">
    <source>
        <dbReference type="Proteomes" id="UP000251721"/>
    </source>
</evidence>
<dbReference type="AlphaFoldDB" id="A0A2X3ED70"/>
<evidence type="ECO:0000313" key="1">
    <source>
        <dbReference type="EMBL" id="SQC41762.1"/>
    </source>
</evidence>
<name>A0A2X3ED70_KLEPN</name>